<evidence type="ECO:0000313" key="2">
    <source>
        <dbReference type="Proteomes" id="UP000051638"/>
    </source>
</evidence>
<protein>
    <submittedName>
        <fullName evidence="1">Uncharacterized protein</fullName>
    </submittedName>
</protein>
<gene>
    <name evidence="1" type="ORF">FC24_GL001790</name>
</gene>
<reference evidence="1 2" key="1">
    <citation type="journal article" date="2015" name="Genome Announc.">
        <title>Expanding the biotechnology potential of lactobacilli through comparative genomics of 213 strains and associated genera.</title>
        <authorList>
            <person name="Sun Z."/>
            <person name="Harris H.M."/>
            <person name="McCann A."/>
            <person name="Guo C."/>
            <person name="Argimon S."/>
            <person name="Zhang W."/>
            <person name="Yang X."/>
            <person name="Jeffery I.B."/>
            <person name="Cooney J.C."/>
            <person name="Kagawa T.F."/>
            <person name="Liu W."/>
            <person name="Song Y."/>
            <person name="Salvetti E."/>
            <person name="Wrobel A."/>
            <person name="Rasinkangas P."/>
            <person name="Parkhill J."/>
            <person name="Rea M.C."/>
            <person name="O'Sullivan O."/>
            <person name="Ritari J."/>
            <person name="Douillard F.P."/>
            <person name="Paul Ross R."/>
            <person name="Yang R."/>
            <person name="Briner A.E."/>
            <person name="Felis G.E."/>
            <person name="de Vos W.M."/>
            <person name="Barrangou R."/>
            <person name="Klaenhammer T.R."/>
            <person name="Caufield P.W."/>
            <person name="Cui Y."/>
            <person name="Zhang H."/>
            <person name="O'Toole P.W."/>
        </authorList>
    </citation>
    <scope>NUCLEOTIDE SEQUENCE [LARGE SCALE GENOMIC DNA]</scope>
    <source>
        <strain evidence="1 2">DSM 20253</strain>
    </source>
</reference>
<sequence>MGGADFDVNRRKLFSGARLRQFTQKKQWRELLSTSLRKPMMRVVDCWLFVARRKKLPYRPRLQQRSVG</sequence>
<dbReference type="Proteomes" id="UP000051638">
    <property type="component" value="Unassembled WGS sequence"/>
</dbReference>
<name>A0A0R2D9A9_9LACO</name>
<keyword evidence="2" id="KW-1185">Reference proteome</keyword>
<dbReference type="AlphaFoldDB" id="A0A0R2D9A9"/>
<organism evidence="1 2">
    <name type="scientific">Loigolactobacillus rennini DSM 20253</name>
    <dbReference type="NCBI Taxonomy" id="1423796"/>
    <lineage>
        <taxon>Bacteria</taxon>
        <taxon>Bacillati</taxon>
        <taxon>Bacillota</taxon>
        <taxon>Bacilli</taxon>
        <taxon>Lactobacillales</taxon>
        <taxon>Lactobacillaceae</taxon>
        <taxon>Loigolactobacillus</taxon>
    </lineage>
</organism>
<evidence type="ECO:0000313" key="1">
    <source>
        <dbReference type="EMBL" id="KRM99954.1"/>
    </source>
</evidence>
<accession>A0A0R2D9A9</accession>
<dbReference type="STRING" id="1423796.FC24_GL001790"/>
<dbReference type="PATRIC" id="fig|1423796.3.peg.1818"/>
<proteinExistence type="predicted"/>
<dbReference type="EMBL" id="AYYI01000005">
    <property type="protein sequence ID" value="KRM99954.1"/>
    <property type="molecule type" value="Genomic_DNA"/>
</dbReference>
<comment type="caution">
    <text evidence="1">The sequence shown here is derived from an EMBL/GenBank/DDBJ whole genome shotgun (WGS) entry which is preliminary data.</text>
</comment>